<feature type="compositionally biased region" description="Gly residues" evidence="1">
    <location>
        <begin position="306"/>
        <end position="322"/>
    </location>
</feature>
<evidence type="ECO:0000256" key="1">
    <source>
        <dbReference type="SAM" id="MobiDB-lite"/>
    </source>
</evidence>
<protein>
    <submittedName>
        <fullName evidence="3">Uncharacterized protein</fullName>
    </submittedName>
</protein>
<dbReference type="STRING" id="69332.A0A388K686"/>
<dbReference type="EMBL" id="BFEA01000063">
    <property type="protein sequence ID" value="GBG65562.1"/>
    <property type="molecule type" value="Genomic_DNA"/>
</dbReference>
<feature type="region of interest" description="Disordered" evidence="1">
    <location>
        <begin position="752"/>
        <end position="778"/>
    </location>
</feature>
<sequence>MDTISASLPPRGDQPIRSDRRNRDDEGEARRREEGQGKENADDASAGTRPQVAVSSAPASIGMMAAKPSDPPINPPKPAVVGDDPARSSTPRVRPSGVYVYSAKELRGNGPRATSEESQSNQRVPKSFDHSRPDADALYETPPLGQIVGANDGRGAEGVPYGGGGRGGDGSVSQAKTVANNANYPDSGRGGHHPPDGWIGNPPNQFPDGTRASHPNNGPDGPSGSGGPTHGASAPPSQYPPPQFPSLWPGPDPGFGSGERPGGSGWGPPRPGNGPDGPSGSGGPTHGASAPPSQYPPQFPSLWPGSGSGSGLGSGERPGASGGWFAASVPPHMVQTPMFRNWVGETNECCLDFHSAEDGQLVEGGHIYIRSFFCPCSIFGKTMEMAGLGKFKEKAGLYLVSWLVFTILAMVSIIVSVKKKNTVGWILLGILIWALRMADGLLGGLSRTKLREKFQPKGNACSDVGAHSWYPAAALTQEYRTMAVNVRDGVWVGPQPRSGSGVAGGGGAGGGGGRGDGAGEKPATGDGVVTATAPTNGASAAAACFPTGGAQGPVGMPLSSPAPQYMDPRPVVPQTGGQVMQMPGMMVRAQTGGQVMQRPGMMVHTGAQFPPMFTPPAQVVAAQSSVPLPMFTPPAQVVAAQPSVPFGAPQGTSQFMQTQGVRGHSPMAWGVTPSPPAVQQVGTASPHAVQQVAVPSPHEVRQVGAQPGALQFIQTNPVMGQSQMPGVGPPNAQQVALWPSVTAQPNQFVQTNGVMGQSPMPSAGAPSARPRRIWNAPG</sequence>
<feature type="compositionally biased region" description="Polar residues" evidence="1">
    <location>
        <begin position="171"/>
        <end position="184"/>
    </location>
</feature>
<dbReference type="InterPro" id="IPR006461">
    <property type="entry name" value="PLAC_motif_containing"/>
</dbReference>
<feature type="compositionally biased region" description="Pro residues" evidence="1">
    <location>
        <begin position="237"/>
        <end position="252"/>
    </location>
</feature>
<feature type="compositionally biased region" description="Pro residues" evidence="1">
    <location>
        <begin position="69"/>
        <end position="78"/>
    </location>
</feature>
<dbReference type="Gramene" id="GBG65562">
    <property type="protein sequence ID" value="GBG65562"/>
    <property type="gene ID" value="CBR_g51446"/>
</dbReference>
<feature type="region of interest" description="Disordered" evidence="1">
    <location>
        <begin position="495"/>
        <end position="528"/>
    </location>
</feature>
<dbReference type="OrthoDB" id="1045822at2759"/>
<organism evidence="3 4">
    <name type="scientific">Chara braunii</name>
    <name type="common">Braun's stonewort</name>
    <dbReference type="NCBI Taxonomy" id="69332"/>
    <lineage>
        <taxon>Eukaryota</taxon>
        <taxon>Viridiplantae</taxon>
        <taxon>Streptophyta</taxon>
        <taxon>Charophyceae</taxon>
        <taxon>Charales</taxon>
        <taxon>Characeae</taxon>
        <taxon>Chara</taxon>
    </lineage>
</organism>
<feature type="region of interest" description="Disordered" evidence="1">
    <location>
        <begin position="1"/>
        <end position="324"/>
    </location>
</feature>
<keyword evidence="2" id="KW-0812">Transmembrane</keyword>
<keyword evidence="2" id="KW-0472">Membrane</keyword>
<accession>A0A388K686</accession>
<name>A0A388K686_CHABU</name>
<feature type="transmembrane region" description="Helical" evidence="2">
    <location>
        <begin position="395"/>
        <end position="417"/>
    </location>
</feature>
<feature type="compositionally biased region" description="Gly residues" evidence="1">
    <location>
        <begin position="160"/>
        <end position="170"/>
    </location>
</feature>
<feature type="compositionally biased region" description="Gly residues" evidence="1">
    <location>
        <begin position="501"/>
        <end position="516"/>
    </location>
</feature>
<dbReference type="Pfam" id="PF04749">
    <property type="entry name" value="PLAC8"/>
    <property type="match status" value="1"/>
</dbReference>
<comment type="caution">
    <text evidence="3">The sequence shown here is derived from an EMBL/GenBank/DDBJ whole genome shotgun (WGS) entry which is preliminary data.</text>
</comment>
<evidence type="ECO:0000313" key="3">
    <source>
        <dbReference type="EMBL" id="GBG65562.1"/>
    </source>
</evidence>
<reference evidence="3 4" key="1">
    <citation type="journal article" date="2018" name="Cell">
        <title>The Chara Genome: Secondary Complexity and Implications for Plant Terrestrialization.</title>
        <authorList>
            <person name="Nishiyama T."/>
            <person name="Sakayama H."/>
            <person name="Vries J.D."/>
            <person name="Buschmann H."/>
            <person name="Saint-Marcoux D."/>
            <person name="Ullrich K.K."/>
            <person name="Haas F.B."/>
            <person name="Vanderstraeten L."/>
            <person name="Becker D."/>
            <person name="Lang D."/>
            <person name="Vosolsobe S."/>
            <person name="Rombauts S."/>
            <person name="Wilhelmsson P.K.I."/>
            <person name="Janitza P."/>
            <person name="Kern R."/>
            <person name="Heyl A."/>
            <person name="Rumpler F."/>
            <person name="Villalobos L.I.A.C."/>
            <person name="Clay J.M."/>
            <person name="Skokan R."/>
            <person name="Toyoda A."/>
            <person name="Suzuki Y."/>
            <person name="Kagoshima H."/>
            <person name="Schijlen E."/>
            <person name="Tajeshwar N."/>
            <person name="Catarino B."/>
            <person name="Hetherington A.J."/>
            <person name="Saltykova A."/>
            <person name="Bonnot C."/>
            <person name="Breuninger H."/>
            <person name="Symeonidi A."/>
            <person name="Radhakrishnan G.V."/>
            <person name="Van Nieuwerburgh F."/>
            <person name="Deforce D."/>
            <person name="Chang C."/>
            <person name="Karol K.G."/>
            <person name="Hedrich R."/>
            <person name="Ulvskov P."/>
            <person name="Glockner G."/>
            <person name="Delwiche C.F."/>
            <person name="Petrasek J."/>
            <person name="Van de Peer Y."/>
            <person name="Friml J."/>
            <person name="Beilby M."/>
            <person name="Dolan L."/>
            <person name="Kohara Y."/>
            <person name="Sugano S."/>
            <person name="Fujiyama A."/>
            <person name="Delaux P.-M."/>
            <person name="Quint M."/>
            <person name="TheiBen G."/>
            <person name="Hagemann M."/>
            <person name="Harholt J."/>
            <person name="Dunand C."/>
            <person name="Zachgo S."/>
            <person name="Langdale J."/>
            <person name="Maumus F."/>
            <person name="Straeten D.V.D."/>
            <person name="Gould S.B."/>
            <person name="Rensing S.A."/>
        </authorList>
    </citation>
    <scope>NUCLEOTIDE SEQUENCE [LARGE SCALE GENOMIC DNA]</scope>
    <source>
        <strain evidence="3 4">S276</strain>
    </source>
</reference>
<feature type="compositionally biased region" description="Gly residues" evidence="1">
    <location>
        <begin position="274"/>
        <end position="285"/>
    </location>
</feature>
<keyword evidence="4" id="KW-1185">Reference proteome</keyword>
<evidence type="ECO:0000313" key="4">
    <source>
        <dbReference type="Proteomes" id="UP000265515"/>
    </source>
</evidence>
<dbReference type="AlphaFoldDB" id="A0A388K686"/>
<gene>
    <name evidence="3" type="ORF">CBR_g51446</name>
</gene>
<feature type="compositionally biased region" description="Basic and acidic residues" evidence="1">
    <location>
        <begin position="126"/>
        <end position="135"/>
    </location>
</feature>
<feature type="compositionally biased region" description="Gly residues" evidence="1">
    <location>
        <begin position="253"/>
        <end position="266"/>
    </location>
</feature>
<feature type="compositionally biased region" description="Basic and acidic residues" evidence="1">
    <location>
        <begin position="14"/>
        <end position="41"/>
    </location>
</feature>
<keyword evidence="2" id="KW-1133">Transmembrane helix</keyword>
<feature type="transmembrane region" description="Helical" evidence="2">
    <location>
        <begin position="423"/>
        <end position="445"/>
    </location>
</feature>
<evidence type="ECO:0000256" key="2">
    <source>
        <dbReference type="SAM" id="Phobius"/>
    </source>
</evidence>
<dbReference type="NCBIfam" id="TIGR01571">
    <property type="entry name" value="A_thal_Cys_rich"/>
    <property type="match status" value="1"/>
</dbReference>
<proteinExistence type="predicted"/>
<dbReference type="Proteomes" id="UP000265515">
    <property type="component" value="Unassembled WGS sequence"/>
</dbReference>